<proteinExistence type="predicted"/>
<gene>
    <name evidence="3" type="ORF">ACFFI0_09550</name>
</gene>
<feature type="chain" id="PRO_5046437419" evidence="1">
    <location>
        <begin position="25"/>
        <end position="383"/>
    </location>
</feature>
<keyword evidence="4" id="KW-1185">Reference proteome</keyword>
<dbReference type="Pfam" id="PF00326">
    <property type="entry name" value="Peptidase_S9"/>
    <property type="match status" value="1"/>
</dbReference>
<evidence type="ECO:0000313" key="3">
    <source>
        <dbReference type="EMBL" id="MFC0318555.1"/>
    </source>
</evidence>
<dbReference type="InterPro" id="IPR029058">
    <property type="entry name" value="AB_hydrolase_fold"/>
</dbReference>
<dbReference type="Gene3D" id="3.40.50.1820">
    <property type="entry name" value="alpha/beta hydrolase"/>
    <property type="match status" value="1"/>
</dbReference>
<feature type="domain" description="Peptidase S9 prolyl oligopeptidase catalytic" evidence="2">
    <location>
        <begin position="216"/>
        <end position="288"/>
    </location>
</feature>
<keyword evidence="1" id="KW-0732">Signal</keyword>
<reference evidence="3 4" key="1">
    <citation type="submission" date="2024-09" db="EMBL/GenBank/DDBJ databases">
        <authorList>
            <person name="Sun Q."/>
            <person name="Mori K."/>
        </authorList>
    </citation>
    <scope>NUCLEOTIDE SEQUENCE [LARGE SCALE GENOMIC DNA]</scope>
    <source>
        <strain evidence="3 4">CCM 7765</strain>
    </source>
</reference>
<accession>A0ABV6HI48</accession>
<protein>
    <submittedName>
        <fullName evidence="3">Prolyl oligopeptidase family serine peptidase</fullName>
    </submittedName>
</protein>
<evidence type="ECO:0000313" key="4">
    <source>
        <dbReference type="Proteomes" id="UP001589774"/>
    </source>
</evidence>
<comment type="caution">
    <text evidence="3">The sequence shown here is derived from an EMBL/GenBank/DDBJ whole genome shotgun (WGS) entry which is preliminary data.</text>
</comment>
<sequence>MVKRDYKRWILVGLYLGFAFSLNAQETTLFNSQKEKIWKKIAPYFSPPQEFKDKQDSLRPLNIFYNGDSVSTVQDFSKRQLEIKKRWDSLMGNWPALLKKQQLSIIDTNEKESYFECEVKFYWTPTEETTGYLLVPKTKGKKPAVITVFYEPETAIGKGKPNRDFALQLTKRGFITLSIGTSATSERKEFSLFYPNIKHAQVQPLSMLAYAAANAYYALANFPEVSSDKIGIMGHSFGGKWAMFASCLFDRFACAVWSDPGILFQHDRESINYWEPWYLGYHPKPWRKRGLISKENPAFGLYPWLIKNGYNLHELHALMVPRPFLVLGGAEDPPDRWHTLNRIIALNHRFGYDNRVAMHNRPTHEPNNEANEIAYLFFEYFLK</sequence>
<dbReference type="SUPFAM" id="SSF53474">
    <property type="entry name" value="alpha/beta-Hydrolases"/>
    <property type="match status" value="1"/>
</dbReference>
<organism evidence="3 4">
    <name type="scientific">Olivibacter oleidegradans</name>
    <dbReference type="NCBI Taxonomy" id="760123"/>
    <lineage>
        <taxon>Bacteria</taxon>
        <taxon>Pseudomonadati</taxon>
        <taxon>Bacteroidota</taxon>
        <taxon>Sphingobacteriia</taxon>
        <taxon>Sphingobacteriales</taxon>
        <taxon>Sphingobacteriaceae</taxon>
        <taxon>Olivibacter</taxon>
    </lineage>
</organism>
<dbReference type="EMBL" id="JBHLWO010000002">
    <property type="protein sequence ID" value="MFC0318555.1"/>
    <property type="molecule type" value="Genomic_DNA"/>
</dbReference>
<dbReference type="InterPro" id="IPR025890">
    <property type="entry name" value="Abhydrolase_bac"/>
</dbReference>
<evidence type="ECO:0000256" key="1">
    <source>
        <dbReference type="SAM" id="SignalP"/>
    </source>
</evidence>
<name>A0ABV6HI48_9SPHI</name>
<dbReference type="InterPro" id="IPR001375">
    <property type="entry name" value="Peptidase_S9_cat"/>
</dbReference>
<dbReference type="RefSeq" id="WP_130857597.1">
    <property type="nucleotide sequence ID" value="NZ_JBHLWO010000002.1"/>
</dbReference>
<evidence type="ECO:0000259" key="2">
    <source>
        <dbReference type="Pfam" id="PF00326"/>
    </source>
</evidence>
<dbReference type="Pfam" id="PF12715">
    <property type="entry name" value="Abhydrolase_7"/>
    <property type="match status" value="1"/>
</dbReference>
<dbReference type="Proteomes" id="UP001589774">
    <property type="component" value="Unassembled WGS sequence"/>
</dbReference>
<feature type="signal peptide" evidence="1">
    <location>
        <begin position="1"/>
        <end position="24"/>
    </location>
</feature>